<dbReference type="Gene3D" id="2.40.70.10">
    <property type="entry name" value="Acid Proteases"/>
    <property type="match status" value="1"/>
</dbReference>
<dbReference type="PROSITE" id="PS50175">
    <property type="entry name" value="ASP_PROT_RETROV"/>
    <property type="match status" value="1"/>
</dbReference>
<name>A0A3M0KU61_HIRRU</name>
<evidence type="ECO:0000259" key="16">
    <source>
        <dbReference type="PROSITE" id="PS50175"/>
    </source>
</evidence>
<dbReference type="STRING" id="333673.A0A3M0KU61"/>
<evidence type="ECO:0000256" key="15">
    <source>
        <dbReference type="SAM" id="MobiDB-lite"/>
    </source>
</evidence>
<dbReference type="InterPro" id="IPR001969">
    <property type="entry name" value="Aspartic_peptidase_AS"/>
</dbReference>
<keyword evidence="10" id="KW-0694">RNA-binding</keyword>
<keyword evidence="13" id="KW-0233">DNA recombination</keyword>
<dbReference type="CDD" id="cd09273">
    <property type="entry name" value="RNase_HI_RT_Bel"/>
    <property type="match status" value="1"/>
</dbReference>
<reference evidence="20 21" key="1">
    <citation type="submission" date="2018-07" db="EMBL/GenBank/DDBJ databases">
        <title>A high quality draft genome assembly of the barn swallow (H. rustica rustica).</title>
        <authorList>
            <person name="Formenti G."/>
            <person name="Chiara M."/>
            <person name="Poveda L."/>
            <person name="Francoijs K.-J."/>
            <person name="Bonisoli-Alquati A."/>
            <person name="Canova L."/>
            <person name="Gianfranceschi L."/>
            <person name="Horner D.S."/>
            <person name="Saino N."/>
        </authorList>
    </citation>
    <scope>NUCLEOTIDE SEQUENCE [LARGE SCALE GENOMIC DNA]</scope>
    <source>
        <strain evidence="20">Chelidonia</strain>
        <tissue evidence="20">Blood</tissue>
    </source>
</reference>
<dbReference type="AlphaFoldDB" id="A0A3M0KU61"/>
<dbReference type="GO" id="GO:0016032">
    <property type="term" value="P:viral process"/>
    <property type="evidence" value="ECO:0007669"/>
    <property type="project" value="InterPro"/>
</dbReference>
<dbReference type="FunFam" id="3.30.420.10:FF:000032">
    <property type="entry name" value="Retrovirus-related Pol polyprotein from transposon 297-like Protein"/>
    <property type="match status" value="1"/>
</dbReference>
<dbReference type="InterPro" id="IPR043128">
    <property type="entry name" value="Rev_trsase/Diguanyl_cyclase"/>
</dbReference>
<dbReference type="InterPro" id="IPR012337">
    <property type="entry name" value="RNaseH-like_sf"/>
</dbReference>
<feature type="region of interest" description="Disordered" evidence="15">
    <location>
        <begin position="49"/>
        <end position="77"/>
    </location>
</feature>
<keyword evidence="21" id="KW-1185">Reference proteome</keyword>
<gene>
    <name evidence="20" type="ORF">DUI87_07111</name>
</gene>
<evidence type="ECO:0000313" key="21">
    <source>
        <dbReference type="Proteomes" id="UP000269221"/>
    </source>
</evidence>
<dbReference type="Pfam" id="PF18697">
    <property type="entry name" value="MLVIN_C"/>
    <property type="match status" value="1"/>
</dbReference>
<evidence type="ECO:0000259" key="18">
    <source>
        <dbReference type="PROSITE" id="PS50879"/>
    </source>
</evidence>
<dbReference type="GO" id="GO:0015074">
    <property type="term" value="P:DNA integration"/>
    <property type="evidence" value="ECO:0007669"/>
    <property type="project" value="UniProtKB-KW"/>
</dbReference>
<dbReference type="PROSITE" id="PS00141">
    <property type="entry name" value="ASP_PROTEASE"/>
    <property type="match status" value="1"/>
</dbReference>
<dbReference type="PROSITE" id="PS50879">
    <property type="entry name" value="RNASE_H_1"/>
    <property type="match status" value="1"/>
</dbReference>
<evidence type="ECO:0000256" key="2">
    <source>
        <dbReference type="ARBA" id="ARBA00012180"/>
    </source>
</evidence>
<dbReference type="Gene3D" id="2.30.30.850">
    <property type="match status" value="1"/>
</dbReference>
<dbReference type="Gene3D" id="1.10.375.10">
    <property type="entry name" value="Human Immunodeficiency Virus Type 1 Capsid Protein"/>
    <property type="match status" value="1"/>
</dbReference>
<dbReference type="GO" id="GO:0004523">
    <property type="term" value="F:RNA-DNA hybrid ribonuclease activity"/>
    <property type="evidence" value="ECO:0007669"/>
    <property type="project" value="UniProtKB-EC"/>
</dbReference>
<dbReference type="InterPro" id="IPR001995">
    <property type="entry name" value="Peptidase_A2_cat"/>
</dbReference>
<dbReference type="PROSITE" id="PS50994">
    <property type="entry name" value="INTEGRASE"/>
    <property type="match status" value="1"/>
</dbReference>
<dbReference type="Gene3D" id="1.10.340.70">
    <property type="match status" value="1"/>
</dbReference>
<dbReference type="Gene3D" id="3.30.420.10">
    <property type="entry name" value="Ribonuclease H-like superfamily/Ribonuclease H"/>
    <property type="match status" value="2"/>
</dbReference>
<evidence type="ECO:0000256" key="11">
    <source>
        <dbReference type="ARBA" id="ARBA00022908"/>
    </source>
</evidence>
<dbReference type="InterPro" id="IPR040643">
    <property type="entry name" value="MLVIN_C"/>
</dbReference>
<dbReference type="PROSITE" id="PS50878">
    <property type="entry name" value="RT_POL"/>
    <property type="match status" value="1"/>
</dbReference>
<dbReference type="PANTHER" id="PTHR37984:SF5">
    <property type="entry name" value="PROTEIN NYNRIN-LIKE"/>
    <property type="match status" value="1"/>
</dbReference>
<evidence type="ECO:0000256" key="1">
    <source>
        <dbReference type="ARBA" id="ARBA00010879"/>
    </source>
</evidence>
<evidence type="ECO:0000256" key="12">
    <source>
        <dbReference type="ARBA" id="ARBA00022918"/>
    </source>
</evidence>
<dbReference type="Pfam" id="PF00665">
    <property type="entry name" value="rve"/>
    <property type="match status" value="1"/>
</dbReference>
<keyword evidence="4" id="KW-0808">Transferase</keyword>
<evidence type="ECO:0000256" key="6">
    <source>
        <dbReference type="ARBA" id="ARBA00022722"/>
    </source>
</evidence>
<dbReference type="Gene3D" id="3.30.70.270">
    <property type="match status" value="2"/>
</dbReference>
<evidence type="ECO:0000256" key="8">
    <source>
        <dbReference type="ARBA" id="ARBA00022801"/>
    </source>
</evidence>
<dbReference type="PANTHER" id="PTHR37984">
    <property type="entry name" value="PROTEIN CBG26694"/>
    <property type="match status" value="1"/>
</dbReference>
<dbReference type="Gene3D" id="3.10.20.370">
    <property type="match status" value="1"/>
</dbReference>
<feature type="domain" description="Reverse transcriptase" evidence="17">
    <location>
        <begin position="252"/>
        <end position="441"/>
    </location>
</feature>
<feature type="domain" description="Peptidase A2" evidence="16">
    <location>
        <begin position="96"/>
        <end position="169"/>
    </location>
</feature>
<dbReference type="InterPro" id="IPR001584">
    <property type="entry name" value="Integrase_cat-core"/>
</dbReference>
<dbReference type="SUPFAM" id="SSF56672">
    <property type="entry name" value="DNA/RNA polymerases"/>
    <property type="match status" value="1"/>
</dbReference>
<dbReference type="InterPro" id="IPR041577">
    <property type="entry name" value="RT_RNaseH_2"/>
</dbReference>
<dbReference type="InterPro" id="IPR000477">
    <property type="entry name" value="RT_dom"/>
</dbReference>
<dbReference type="InterPro" id="IPR002156">
    <property type="entry name" value="RNaseH_domain"/>
</dbReference>
<keyword evidence="5" id="KW-0548">Nucleotidyltransferase</keyword>
<evidence type="ECO:0000259" key="17">
    <source>
        <dbReference type="PROSITE" id="PS50878"/>
    </source>
</evidence>
<dbReference type="GO" id="GO:0004190">
    <property type="term" value="F:aspartic-type endopeptidase activity"/>
    <property type="evidence" value="ECO:0007669"/>
    <property type="project" value="InterPro"/>
</dbReference>
<evidence type="ECO:0000256" key="7">
    <source>
        <dbReference type="ARBA" id="ARBA00022759"/>
    </source>
</evidence>
<evidence type="ECO:0000256" key="14">
    <source>
        <dbReference type="ARBA" id="ARBA00023268"/>
    </source>
</evidence>
<keyword evidence="8" id="KW-0378">Hydrolase</keyword>
<dbReference type="GO" id="GO:0006508">
    <property type="term" value="P:proteolysis"/>
    <property type="evidence" value="ECO:0007669"/>
    <property type="project" value="InterPro"/>
</dbReference>
<keyword evidence="14" id="KW-0511">Multifunctional enzyme</keyword>
<dbReference type="Gene3D" id="3.10.10.10">
    <property type="entry name" value="HIV Type 1 Reverse Transcriptase, subunit A, domain 1"/>
    <property type="match status" value="1"/>
</dbReference>
<dbReference type="Pfam" id="PF17919">
    <property type="entry name" value="RT_RNaseH_2"/>
    <property type="match status" value="1"/>
</dbReference>
<dbReference type="InterPro" id="IPR043502">
    <property type="entry name" value="DNA/RNA_pol_sf"/>
</dbReference>
<dbReference type="InterPro" id="IPR008919">
    <property type="entry name" value="Retrov_capsid_N"/>
</dbReference>
<dbReference type="Pfam" id="PF00075">
    <property type="entry name" value="RNase_H"/>
    <property type="match status" value="1"/>
</dbReference>
<comment type="similarity">
    <text evidence="1">Belongs to the beta type-B retroviral polymerase family. HERV class-II K(HML-2) pol subfamily.</text>
</comment>
<dbReference type="Pfam" id="PF00078">
    <property type="entry name" value="RVT_1"/>
    <property type="match status" value="1"/>
</dbReference>
<dbReference type="Proteomes" id="UP000269221">
    <property type="component" value="Unassembled WGS sequence"/>
</dbReference>
<dbReference type="InterPro" id="IPR021109">
    <property type="entry name" value="Peptidase_aspartic_dom_sf"/>
</dbReference>
<evidence type="ECO:0000313" key="20">
    <source>
        <dbReference type="EMBL" id="RMC14934.1"/>
    </source>
</evidence>
<comment type="caution">
    <text evidence="20">The sequence shown here is derived from an EMBL/GenBank/DDBJ whole genome shotgun (WGS) entry which is preliminary data.</text>
</comment>
<proteinExistence type="inferred from homology"/>
<dbReference type="GO" id="GO:0003964">
    <property type="term" value="F:RNA-directed DNA polymerase activity"/>
    <property type="evidence" value="ECO:0007669"/>
    <property type="project" value="UniProtKB-KW"/>
</dbReference>
<evidence type="ECO:0000256" key="5">
    <source>
        <dbReference type="ARBA" id="ARBA00022695"/>
    </source>
</evidence>
<keyword evidence="7" id="KW-0255">Endonuclease</keyword>
<dbReference type="OrthoDB" id="9906983at2759"/>
<organism evidence="20 21">
    <name type="scientific">Hirundo rustica rustica</name>
    <dbReference type="NCBI Taxonomy" id="333673"/>
    <lineage>
        <taxon>Eukaryota</taxon>
        <taxon>Metazoa</taxon>
        <taxon>Chordata</taxon>
        <taxon>Craniata</taxon>
        <taxon>Vertebrata</taxon>
        <taxon>Euteleostomi</taxon>
        <taxon>Archelosauria</taxon>
        <taxon>Archosauria</taxon>
        <taxon>Dinosauria</taxon>
        <taxon>Saurischia</taxon>
        <taxon>Theropoda</taxon>
        <taxon>Coelurosauria</taxon>
        <taxon>Aves</taxon>
        <taxon>Neognathae</taxon>
        <taxon>Neoaves</taxon>
        <taxon>Telluraves</taxon>
        <taxon>Australaves</taxon>
        <taxon>Passeriformes</taxon>
        <taxon>Sylvioidea</taxon>
        <taxon>Hirundinidae</taxon>
        <taxon>Hirundo</taxon>
    </lineage>
</organism>
<dbReference type="SUPFAM" id="SSF47943">
    <property type="entry name" value="Retrovirus capsid protein, N-terminal core domain"/>
    <property type="match status" value="1"/>
</dbReference>
<dbReference type="InterPro" id="IPR050951">
    <property type="entry name" value="Retrovirus_Pol_polyprotein"/>
</dbReference>
<feature type="domain" description="RNase H type-1" evidence="18">
    <location>
        <begin position="682"/>
        <end position="830"/>
    </location>
</feature>
<evidence type="ECO:0000256" key="9">
    <source>
        <dbReference type="ARBA" id="ARBA00022842"/>
    </source>
</evidence>
<dbReference type="SUPFAM" id="SSF53098">
    <property type="entry name" value="Ribonuclease H-like"/>
    <property type="match status" value="2"/>
</dbReference>
<keyword evidence="6" id="KW-0540">Nuclease</keyword>
<feature type="domain" description="Integrase catalytic" evidence="19">
    <location>
        <begin position="947"/>
        <end position="1104"/>
    </location>
</feature>
<keyword evidence="9" id="KW-0460">Magnesium</keyword>
<accession>A0A3M0KU61</accession>
<protein>
    <recommendedName>
        <fullName evidence="3">Gag-Pol polyprotein</fullName>
        <ecNumber evidence="2">3.1.26.4</ecNumber>
    </recommendedName>
</protein>
<dbReference type="EC" id="3.1.26.4" evidence="2"/>
<evidence type="ECO:0000259" key="19">
    <source>
        <dbReference type="PROSITE" id="PS50994"/>
    </source>
</evidence>
<dbReference type="InterPro" id="IPR036397">
    <property type="entry name" value="RNaseH_sf"/>
</dbReference>
<dbReference type="GO" id="GO:0003723">
    <property type="term" value="F:RNA binding"/>
    <property type="evidence" value="ECO:0007669"/>
    <property type="project" value="UniProtKB-KW"/>
</dbReference>
<dbReference type="InterPro" id="IPR018061">
    <property type="entry name" value="Retropepsins"/>
</dbReference>
<evidence type="ECO:0000256" key="10">
    <source>
        <dbReference type="ARBA" id="ARBA00022884"/>
    </source>
</evidence>
<evidence type="ECO:0000256" key="13">
    <source>
        <dbReference type="ARBA" id="ARBA00023172"/>
    </source>
</evidence>
<dbReference type="GO" id="GO:0006310">
    <property type="term" value="P:DNA recombination"/>
    <property type="evidence" value="ECO:0007669"/>
    <property type="project" value="UniProtKB-KW"/>
</dbReference>
<evidence type="ECO:0000256" key="3">
    <source>
        <dbReference type="ARBA" id="ARBA00018735"/>
    </source>
</evidence>
<keyword evidence="11" id="KW-0229">DNA integration</keyword>
<evidence type="ECO:0000256" key="4">
    <source>
        <dbReference type="ARBA" id="ARBA00022679"/>
    </source>
</evidence>
<dbReference type="Pfam" id="PF00077">
    <property type="entry name" value="RVP"/>
    <property type="match status" value="1"/>
</dbReference>
<dbReference type="SUPFAM" id="SSF50630">
    <property type="entry name" value="Acid proteases"/>
    <property type="match status" value="1"/>
</dbReference>
<keyword evidence="12" id="KW-0695">RNA-directed DNA polymerase</keyword>
<dbReference type="EMBL" id="QRBI01000104">
    <property type="protein sequence ID" value="RMC14934.1"/>
    <property type="molecule type" value="Genomic_DNA"/>
</dbReference>
<sequence length="1231" mass="139272">MGKLMDDPLGVSERLDEFLGTSIYSYEDLTAILRSLFNTEEREMIRQAGIREWERRNPQSTPGDQKWPSQDPRWNAQTEEGEPLITLKIGPQGTKMDFLVDSGAERSTFKQLPPGCRVSKDSMVVIGAKGEPFKVPIVKNVEIESENKICLGDMLLVEEADYNLLGRDLMVALGINLIIRNSQITVSIYKLTCEDEDKINPKVWHTGKEAGKLAMEPISIEIEKPEDPIRIRQYPIPLEGRRGLKPIIEDLIKKGILEPCMSRHNTPILAVKKGDGNYRLVQDLRAINERTRTRFPVVANPYTLLNRISPRDTWYSVIDLKDAFWTCPLAEGSRDFFAFQWEDPDTNRKQQLRWASLPQGFVDSPNLFGQALEKLLSQFSPRKGTKILQYVDDLLVAGETEEGVRECTIDLLNFLGEKGLKVAKQKLQFTESGVKYLGHWLVKGKKKLDPARVAGIIELPPPKTKRQVRQLLGLLGYCRQWIEGYSEKAKFLYEKLTAERIKWTEQDDKELERLKGALVTAPVLNLPDINKKFQLFVNVENHTAHGVLTQEWAGDRKPVGYLSKLLDPVSRGWPTCLQAIVAVALLIEEAKKITFGAPITVYTPHNVRTILQQKAEKWLTDARLLKYEAILLHAPELELRTTQASNPAGFLFGEASSEPIHNCIDLVELQTKIREDLEDEELEEGEKWFVDGSARVIEGKRKSGYAIIDGKTGGVIKSGPLGTSWSAQACELYAVLQALKGLKGKIGTIFTDSKYAFGVVHTFGKIWEERGLVNTRGKGLIHEDLIRQILKAVREPKAIAVVYVKSHQAGLQFRIRGNNLADQEARKAALLTLDTLESRTENFGEGSPHPTEKEIEDFKKMGGNLIDGKWKLTDGRELIPKAYARIILKRLHAQTHWGTQALAEQFLKFFGCKGIFELAKQEVQSCLVCQKINKSKVKHNALGGRPLAYRPFGRIQVDFTELPKIGRYRYLLVIVDQLTHWVEAFPSPRATAQTVARRLLEEVIPRYGIPDSIDSDQGTHFTSKVIKSLAEALGIRWEYHTPWHPQSSGQVERMNQTLKAQLSKLMLETRMTWIKCLPLALLNIRTQPHSGSGLSPFEMLYGMPYEHGMPVGHPRVEDCQIQSYIIVINKNLQELRKRGLIAQSTPLGFAIHKIQPGDQVLIRAWKEAPLSSHWEGPFLVLLTTDTAVRTAEKGWTHCSRVKKVEQHSSSPQWKITSAPGDLKLRIHRDTQ</sequence>